<dbReference type="eggNOG" id="ENOG502T48B">
    <property type="taxonomic scope" value="Eukaryota"/>
</dbReference>
<dbReference type="Proteomes" id="UP000002499">
    <property type="component" value="Unassembled WGS sequence"/>
</dbReference>
<name>E9DUD1_METAQ</name>
<evidence type="ECO:0000313" key="2">
    <source>
        <dbReference type="Proteomes" id="UP000002499"/>
    </source>
</evidence>
<dbReference type="HOGENOM" id="CLU_927746_0_0_1"/>
<organism evidence="2">
    <name type="scientific">Metarhizium acridum (strain CQMa 102)</name>
    <dbReference type="NCBI Taxonomy" id="655827"/>
    <lineage>
        <taxon>Eukaryota</taxon>
        <taxon>Fungi</taxon>
        <taxon>Dikarya</taxon>
        <taxon>Ascomycota</taxon>
        <taxon>Pezizomycotina</taxon>
        <taxon>Sordariomycetes</taxon>
        <taxon>Hypocreomycetidae</taxon>
        <taxon>Hypocreales</taxon>
        <taxon>Clavicipitaceae</taxon>
        <taxon>Metarhizium</taxon>
    </lineage>
</organism>
<proteinExistence type="predicted"/>
<protein>
    <submittedName>
        <fullName evidence="1">Uncharacterized protein</fullName>
    </submittedName>
</protein>
<reference evidence="1 2" key="1">
    <citation type="journal article" date="2011" name="PLoS Genet.">
        <title>Genome sequencing and comparative transcriptomics of the model entomopathogenic fungi Metarhizium anisopliae and M. acridum.</title>
        <authorList>
            <person name="Gao Q."/>
            <person name="Jin K."/>
            <person name="Ying S.H."/>
            <person name="Zhang Y."/>
            <person name="Xiao G."/>
            <person name="Shang Y."/>
            <person name="Duan Z."/>
            <person name="Hu X."/>
            <person name="Xie X.Q."/>
            <person name="Zhou G."/>
            <person name="Peng G."/>
            <person name="Luo Z."/>
            <person name="Huang W."/>
            <person name="Wang B."/>
            <person name="Fang W."/>
            <person name="Wang S."/>
            <person name="Zhong Y."/>
            <person name="Ma L.J."/>
            <person name="St Leger R.J."/>
            <person name="Zhao G.P."/>
            <person name="Pei Y."/>
            <person name="Feng M.G."/>
            <person name="Xia Y."/>
            <person name="Wang C."/>
        </authorList>
    </citation>
    <scope>NUCLEOTIDE SEQUENCE [LARGE SCALE GENOMIC DNA]</scope>
    <source>
        <strain evidence="1 2">CQMa 102</strain>
    </source>
</reference>
<dbReference type="OrthoDB" id="4941456at2759"/>
<dbReference type="EMBL" id="GL698474">
    <property type="protein sequence ID" value="EFY92593.1"/>
    <property type="molecule type" value="Genomic_DNA"/>
</dbReference>
<sequence>MAEAPRDEVIERMRAVVERRRQREQERIARALQVPAEEYRELPPVQKPVSDDELPLESTFDLGQSNERYHGIFESASTMQLEIPVMPMAEPLQGMPTIPWIIEAPLNSVEVLEAILKPSHPFKIYTARHVQRRFDRAYGSKRLYSEYIRLQGQLERNRESARRPNHPALDVNLYDHLPYFATPPHVEFPVPYSYSPQHGIAILLLQPPEQPVEIHPIQPRPRTLTRTRARALVNTHFHRLLFALEPLKELPGPPLQEAIIRSVKDQNRRFDLANQALKRVLFHDTQDIYLRHDAKNTLVI</sequence>
<gene>
    <name evidence="1" type="ORF">MAC_01229</name>
</gene>
<keyword evidence="2" id="KW-1185">Reference proteome</keyword>
<dbReference type="InParanoid" id="E9DUD1"/>
<accession>E9DUD1</accession>
<evidence type="ECO:0000313" key="1">
    <source>
        <dbReference type="EMBL" id="EFY92593.1"/>
    </source>
</evidence>
<dbReference type="AlphaFoldDB" id="E9DUD1"/>